<dbReference type="RefSeq" id="WP_380794084.1">
    <property type="nucleotide sequence ID" value="NZ_JBHTKR010000006.1"/>
</dbReference>
<feature type="transmembrane region" description="Helical" evidence="1">
    <location>
        <begin position="158"/>
        <end position="179"/>
    </location>
</feature>
<proteinExistence type="predicted"/>
<keyword evidence="1" id="KW-0812">Transmembrane</keyword>
<evidence type="ECO:0000256" key="1">
    <source>
        <dbReference type="SAM" id="Phobius"/>
    </source>
</evidence>
<reference evidence="3" key="1">
    <citation type="journal article" date="2019" name="Int. J. Syst. Evol. Microbiol.">
        <title>The Global Catalogue of Microorganisms (GCM) 10K type strain sequencing project: providing services to taxonomists for standard genome sequencing and annotation.</title>
        <authorList>
            <consortium name="The Broad Institute Genomics Platform"/>
            <consortium name="The Broad Institute Genome Sequencing Center for Infectious Disease"/>
            <person name="Wu L."/>
            <person name="Ma J."/>
        </authorList>
    </citation>
    <scope>NUCLEOTIDE SEQUENCE [LARGE SCALE GENOMIC DNA]</scope>
    <source>
        <strain evidence="3">CCUG 55328</strain>
    </source>
</reference>
<dbReference type="EMBL" id="JBHTKR010000006">
    <property type="protein sequence ID" value="MFD1196285.1"/>
    <property type="molecule type" value="Genomic_DNA"/>
</dbReference>
<evidence type="ECO:0000313" key="2">
    <source>
        <dbReference type="EMBL" id="MFD1196285.1"/>
    </source>
</evidence>
<protein>
    <submittedName>
        <fullName evidence="2">ZIP family metal transporter</fullName>
    </submittedName>
</protein>
<feature type="transmembrane region" description="Helical" evidence="1">
    <location>
        <begin position="66"/>
        <end position="86"/>
    </location>
</feature>
<organism evidence="2 3">
    <name type="scientific">Seohaeicola saemankumensis</name>
    <dbReference type="NCBI Taxonomy" id="481181"/>
    <lineage>
        <taxon>Bacteria</taxon>
        <taxon>Pseudomonadati</taxon>
        <taxon>Pseudomonadota</taxon>
        <taxon>Alphaproteobacteria</taxon>
        <taxon>Rhodobacterales</taxon>
        <taxon>Roseobacteraceae</taxon>
        <taxon>Seohaeicola</taxon>
    </lineage>
</organism>
<comment type="caution">
    <text evidence="2">The sequence shown here is derived from an EMBL/GenBank/DDBJ whole genome shotgun (WGS) entry which is preliminary data.</text>
</comment>
<name>A0ABW3THY4_9RHOB</name>
<feature type="transmembrane region" description="Helical" evidence="1">
    <location>
        <begin position="6"/>
        <end position="27"/>
    </location>
</feature>
<feature type="transmembrane region" description="Helical" evidence="1">
    <location>
        <begin position="39"/>
        <end position="60"/>
    </location>
</feature>
<feature type="transmembrane region" description="Helical" evidence="1">
    <location>
        <begin position="185"/>
        <end position="203"/>
    </location>
</feature>
<feature type="transmembrane region" description="Helical" evidence="1">
    <location>
        <begin position="215"/>
        <end position="236"/>
    </location>
</feature>
<keyword evidence="1" id="KW-0472">Membrane</keyword>
<keyword evidence="1" id="KW-1133">Transmembrane helix</keyword>
<dbReference type="Proteomes" id="UP001597151">
    <property type="component" value="Unassembled WGS sequence"/>
</dbReference>
<keyword evidence="3" id="KW-1185">Reference proteome</keyword>
<gene>
    <name evidence="2" type="ORF">ACFQ3C_16565</name>
</gene>
<accession>A0ABW3THY4</accession>
<sequence length="239" mass="25227">MNDFYLALLYGGFAGLMIPVGGYLASIERIQPRWLEQEVRHSVMAFGGGILLAAVAFVLVPEGLKLLPLWGALGAFFFGGIAFALLDRLRRQHANSNAQFLAMLTDFVPEAVSLGAIMASRSSEAALLALLIGAQNLPEAFNAWRELAAGGRHARRRVMAFFFALAGIGPLAVVAGFLFFAELPAITGGIMMAAAGGIFYLLFQDIAVKAHQKHHQIPSLAALAGFALGMAGNALLGGG</sequence>
<evidence type="ECO:0000313" key="3">
    <source>
        <dbReference type="Proteomes" id="UP001597151"/>
    </source>
</evidence>